<protein>
    <submittedName>
        <fullName evidence="1">Uncharacterized protein</fullName>
    </submittedName>
</protein>
<dbReference type="Proteomes" id="UP001283361">
    <property type="component" value="Unassembled WGS sequence"/>
</dbReference>
<keyword evidence="2" id="KW-1185">Reference proteome</keyword>
<comment type="caution">
    <text evidence="1">The sequence shown here is derived from an EMBL/GenBank/DDBJ whole genome shotgun (WGS) entry which is preliminary data.</text>
</comment>
<proteinExistence type="predicted"/>
<accession>A0AAE0YCX7</accession>
<organism evidence="1 2">
    <name type="scientific">Elysia crispata</name>
    <name type="common">lettuce slug</name>
    <dbReference type="NCBI Taxonomy" id="231223"/>
    <lineage>
        <taxon>Eukaryota</taxon>
        <taxon>Metazoa</taxon>
        <taxon>Spiralia</taxon>
        <taxon>Lophotrochozoa</taxon>
        <taxon>Mollusca</taxon>
        <taxon>Gastropoda</taxon>
        <taxon>Heterobranchia</taxon>
        <taxon>Euthyneura</taxon>
        <taxon>Panpulmonata</taxon>
        <taxon>Sacoglossa</taxon>
        <taxon>Placobranchoidea</taxon>
        <taxon>Plakobranchidae</taxon>
        <taxon>Elysia</taxon>
    </lineage>
</organism>
<dbReference type="EMBL" id="JAWDGP010006482">
    <property type="protein sequence ID" value="KAK3740245.1"/>
    <property type="molecule type" value="Genomic_DNA"/>
</dbReference>
<dbReference type="AlphaFoldDB" id="A0AAE0YCX7"/>
<gene>
    <name evidence="1" type="ORF">RRG08_054266</name>
</gene>
<reference evidence="1" key="1">
    <citation type="journal article" date="2023" name="G3 (Bethesda)">
        <title>A reference genome for the long-term kleptoplast-retaining sea slug Elysia crispata morphotype clarki.</title>
        <authorList>
            <person name="Eastman K.E."/>
            <person name="Pendleton A.L."/>
            <person name="Shaikh M.A."/>
            <person name="Suttiyut T."/>
            <person name="Ogas R."/>
            <person name="Tomko P."/>
            <person name="Gavelis G."/>
            <person name="Widhalm J.R."/>
            <person name="Wisecaver J.H."/>
        </authorList>
    </citation>
    <scope>NUCLEOTIDE SEQUENCE</scope>
    <source>
        <strain evidence="1">ECLA1</strain>
    </source>
</reference>
<evidence type="ECO:0000313" key="2">
    <source>
        <dbReference type="Proteomes" id="UP001283361"/>
    </source>
</evidence>
<sequence length="113" mass="13064">MSERQPKTKSILSVRSPDTIYVYSSSRAATGNSSTQWRYKAKLHRAIWFNNFSGTALYKNRCYQSIPVMNISCSQPKSRHRPRIYLNLLTPGTRRERLSVGEVSVKGGRCHWR</sequence>
<name>A0AAE0YCX7_9GAST</name>
<evidence type="ECO:0000313" key="1">
    <source>
        <dbReference type="EMBL" id="KAK3740245.1"/>
    </source>
</evidence>